<reference evidence="4" key="3">
    <citation type="submission" date="2017-11" db="EMBL/GenBank/DDBJ databases">
        <title>PacBio sequencing of new strain of the secondary endosymbiont Candidatus Hamiltonella defensa.</title>
        <authorList>
            <person name="Strand M.R."/>
            <person name="Oliver K."/>
        </authorList>
    </citation>
    <scope>NUCLEOTIDE SEQUENCE [LARGE SCALE GENOMIC DNA]</scope>
    <source>
        <strain evidence="4">A2C</strain>
    </source>
</reference>
<evidence type="ECO:0000313" key="2">
    <source>
        <dbReference type="EMBL" id="ASV33550.1"/>
    </source>
</evidence>
<name>A0A2D3T1S8_9ENTR</name>
<protein>
    <submittedName>
        <fullName evidence="3">Uncharacterized protein</fullName>
    </submittedName>
</protein>
<reference evidence="2" key="2">
    <citation type="submission" date="2017-08" db="EMBL/GenBank/DDBJ databases">
        <title>Genome sequence of Candidatus Hamiltonella defensa from Acyrthosiphon pisum strain MI47.</title>
        <authorList>
            <person name="Patel V.A."/>
            <person name="Chevignon G."/>
            <person name="Russell J.A."/>
            <person name="Oliver K.M."/>
        </authorList>
    </citation>
    <scope>NUCLEOTIDE SEQUENCE</scope>
    <source>
        <strain evidence="2">MI47</strain>
    </source>
</reference>
<dbReference type="EMBL" id="CP022932">
    <property type="protein sequence ID" value="ASV33550.1"/>
    <property type="molecule type" value="Genomic_DNA"/>
</dbReference>
<dbReference type="EMBL" id="CP017606">
    <property type="protein sequence ID" value="ATW29481.1"/>
    <property type="molecule type" value="Genomic_DNA"/>
</dbReference>
<reference evidence="3" key="4">
    <citation type="journal article" date="2018" name="Genome Biol. Evol.">
        <title>Culture-Facilitated Comparative Genomics of the Facultative Symbiont Hamiltonella defensa.</title>
        <authorList>
            <person name="Chevignon G."/>
            <person name="Boyd B.M."/>
            <person name="Brandt J.W."/>
            <person name="Oliver K.M."/>
            <person name="Strand M.R."/>
        </authorList>
    </citation>
    <scope>NUCLEOTIDE SEQUENCE</scope>
    <source>
        <strain evidence="3">A2C</strain>
    </source>
</reference>
<feature type="region of interest" description="Disordered" evidence="1">
    <location>
        <begin position="19"/>
        <end position="65"/>
    </location>
</feature>
<dbReference type="Proteomes" id="UP000792865">
    <property type="component" value="Chromosome"/>
</dbReference>
<evidence type="ECO:0000313" key="3">
    <source>
        <dbReference type="EMBL" id="ATW29481.1"/>
    </source>
</evidence>
<reference evidence="4" key="1">
    <citation type="submission" date="2016-10" db="EMBL/GenBank/DDBJ databases">
        <authorList>
            <person name="Chevignon G."/>
        </authorList>
    </citation>
    <scope>NUCLEOTIDE SEQUENCE [LARGE SCALE GENOMIC DNA]</scope>
    <source>
        <strain evidence="4">A2C</strain>
    </source>
</reference>
<organism evidence="3 4">
    <name type="scientific">Candidatus Williamhamiltonella defendens</name>
    <dbReference type="NCBI Taxonomy" id="138072"/>
    <lineage>
        <taxon>Bacteria</taxon>
        <taxon>Pseudomonadati</taxon>
        <taxon>Pseudomonadota</taxon>
        <taxon>Gammaproteobacteria</taxon>
        <taxon>Enterobacterales</taxon>
        <taxon>Enterobacteriaceae</taxon>
        <taxon>aphid secondary symbionts</taxon>
        <taxon>Candidatus Williamhamiltonella</taxon>
    </lineage>
</organism>
<sequence length="65" mass="7220">MTPSLRCLDFVLIRVTRSPTDNGQKVKFKPSGQKTSPCHQPLSEDANSHHFSSKQTLSSQHIPST</sequence>
<dbReference type="Proteomes" id="UP000230008">
    <property type="component" value="Chromosome"/>
</dbReference>
<accession>A0A2D3T1S8</accession>
<feature type="compositionally biased region" description="Polar residues" evidence="1">
    <location>
        <begin position="49"/>
        <end position="65"/>
    </location>
</feature>
<dbReference type="AlphaFoldDB" id="A0A2D3T1S8"/>
<evidence type="ECO:0000256" key="1">
    <source>
        <dbReference type="SAM" id="MobiDB-lite"/>
    </source>
</evidence>
<proteinExistence type="predicted"/>
<evidence type="ECO:0000313" key="4">
    <source>
        <dbReference type="Proteomes" id="UP000230008"/>
    </source>
</evidence>
<gene>
    <name evidence="3" type="ORF">BJP41_02965</name>
    <name evidence="2" type="ORF">CJJ18_05365</name>
</gene>